<evidence type="ECO:0000313" key="3">
    <source>
        <dbReference type="Proteomes" id="UP000215703"/>
    </source>
</evidence>
<dbReference type="GO" id="GO:0006355">
    <property type="term" value="P:regulation of DNA-templated transcription"/>
    <property type="evidence" value="ECO:0007669"/>
    <property type="project" value="InterPro"/>
</dbReference>
<dbReference type="AlphaFoldDB" id="A0A2U8P151"/>
<dbReference type="Gene3D" id="1.10.10.10">
    <property type="entry name" value="Winged helix-like DNA-binding domain superfamily/Winged helix DNA-binding domain"/>
    <property type="match status" value="1"/>
</dbReference>
<accession>A0A2U8P151</accession>
<dbReference type="InterPro" id="IPR036388">
    <property type="entry name" value="WH-like_DNA-bd_sf"/>
</dbReference>
<dbReference type="EMBL" id="CP029425">
    <property type="protein sequence ID" value="AWL91368.1"/>
    <property type="molecule type" value="Genomic_DNA"/>
</dbReference>
<evidence type="ECO:0000313" key="2">
    <source>
        <dbReference type="EMBL" id="AWL91368.1"/>
    </source>
</evidence>
<dbReference type="SUPFAM" id="SSF46894">
    <property type="entry name" value="C-terminal effector domain of the bipartite response regulators"/>
    <property type="match status" value="1"/>
</dbReference>
<dbReference type="OrthoDB" id="3170288at2"/>
<dbReference type="KEGG" id="bot:CIT37_02965"/>
<proteinExistence type="predicted"/>
<protein>
    <recommendedName>
        <fullName evidence="1">HTH luxR-type domain-containing protein</fullName>
    </recommendedName>
</protein>
<name>A0A2U8P151_9BRAD</name>
<reference evidence="2 3" key="2">
    <citation type="journal article" date="2017" name="Syst. Appl. Microbiol.">
        <title>Soybeans inoculated with root zone soils of Canadian native legumes harbour diverse and novel Bradyrhizobium spp. that possess agricultural potential.</title>
        <authorList>
            <person name="Bromfield E.S.P."/>
            <person name="Cloutier S."/>
            <person name="Tambong J.T."/>
            <person name="Tran Thi T.V."/>
        </authorList>
    </citation>
    <scope>NUCLEOTIDE SEQUENCE [LARGE SCALE GENOMIC DNA]</scope>
    <source>
        <strain evidence="2 3">OO99</strain>
    </source>
</reference>
<feature type="domain" description="HTH luxR-type" evidence="1">
    <location>
        <begin position="1"/>
        <end position="39"/>
    </location>
</feature>
<organism evidence="2 3">
    <name type="scientific">Bradyrhizobium ottawaense</name>
    <dbReference type="NCBI Taxonomy" id="931866"/>
    <lineage>
        <taxon>Bacteria</taxon>
        <taxon>Pseudomonadati</taxon>
        <taxon>Pseudomonadota</taxon>
        <taxon>Alphaproteobacteria</taxon>
        <taxon>Hyphomicrobiales</taxon>
        <taxon>Nitrobacteraceae</taxon>
        <taxon>Bradyrhizobium</taxon>
    </lineage>
</organism>
<reference evidence="2 3" key="1">
    <citation type="journal article" date="2014" name="Int. J. Syst. Evol. Microbiol.">
        <title>Bradyrhizobium ottawaense sp. nov., a symbiotic nitrogen fixing bacterium from root nodules of soybeans in Canada.</title>
        <authorList>
            <person name="Yu X."/>
            <person name="Cloutier S."/>
            <person name="Tambong J.T."/>
            <person name="Bromfield E.S."/>
        </authorList>
    </citation>
    <scope>NUCLEOTIDE SEQUENCE [LARGE SCALE GENOMIC DNA]</scope>
    <source>
        <strain evidence="2 3">OO99</strain>
    </source>
</reference>
<evidence type="ECO:0000259" key="1">
    <source>
        <dbReference type="PROSITE" id="PS50043"/>
    </source>
</evidence>
<dbReference type="PROSITE" id="PS50043">
    <property type="entry name" value="HTH_LUXR_2"/>
    <property type="match status" value="1"/>
</dbReference>
<sequence length="41" mass="4426">MGMILEISENAVNFHVKNTMGKLGATSRIQAVAIAIRLDVL</sequence>
<gene>
    <name evidence="2" type="ORF">CIT37_02965</name>
</gene>
<dbReference type="Pfam" id="PF00196">
    <property type="entry name" value="GerE"/>
    <property type="match status" value="1"/>
</dbReference>
<dbReference type="Proteomes" id="UP000215703">
    <property type="component" value="Chromosome"/>
</dbReference>
<dbReference type="InterPro" id="IPR016032">
    <property type="entry name" value="Sig_transdc_resp-reg_C-effctor"/>
</dbReference>
<dbReference type="GO" id="GO:0003677">
    <property type="term" value="F:DNA binding"/>
    <property type="evidence" value="ECO:0007669"/>
    <property type="project" value="InterPro"/>
</dbReference>
<dbReference type="InterPro" id="IPR000792">
    <property type="entry name" value="Tscrpt_reg_LuxR_C"/>
</dbReference>